<comment type="caution">
    <text evidence="1">The sequence shown here is derived from an EMBL/GenBank/DDBJ whole genome shotgun (WGS) entry which is preliminary data.</text>
</comment>
<keyword evidence="3" id="KW-1185">Reference proteome</keyword>
<sequence>MTTSDERTRAVVDTRQLLQTLAAGEEIAMANLVSAVTIGLLLHYPLDVDLAKSAAALPGIWGTPKSKRT</sequence>
<dbReference type="STRING" id="1462993.A6V36_30445"/>
<reference evidence="3 4" key="1">
    <citation type="submission" date="2016-04" db="EMBL/GenBank/DDBJ databases">
        <title>Reclassification of Paraburkholderia panaciterrae (Farh et al. 2015) Dobritsa &amp; Samadpour 2016 as a later homotypic synonym of Paraburkholderia ginsengiterrae (Farh et al. 2015) Dobritsa &amp; Samadpour 2016.</title>
        <authorList>
            <person name="Dobritsa A.P."/>
            <person name="Kutumbaka K."/>
            <person name="Samadpour M."/>
        </authorList>
    </citation>
    <scope>NUCLEOTIDE SEQUENCE [LARGE SCALE GENOMIC DNA]</scope>
    <source>
        <strain evidence="1 4">DCY85</strain>
        <strain evidence="2 3">DCY85-1</strain>
    </source>
</reference>
<dbReference type="EMBL" id="LXJZ01000175">
    <property type="protein sequence ID" value="OAJ58564.1"/>
    <property type="molecule type" value="Genomic_DNA"/>
</dbReference>
<evidence type="ECO:0000313" key="2">
    <source>
        <dbReference type="EMBL" id="OAJ58564.1"/>
    </source>
</evidence>
<proteinExistence type="predicted"/>
<organism evidence="1 4">
    <name type="scientific">Paraburkholderia ginsengiterrae</name>
    <dbReference type="NCBI Taxonomy" id="1462993"/>
    <lineage>
        <taxon>Bacteria</taxon>
        <taxon>Pseudomonadati</taxon>
        <taxon>Pseudomonadota</taxon>
        <taxon>Betaproteobacteria</taxon>
        <taxon>Burkholderiales</taxon>
        <taxon>Burkholderiaceae</taxon>
        <taxon>Paraburkholderia</taxon>
    </lineage>
</organism>
<evidence type="ECO:0000313" key="1">
    <source>
        <dbReference type="EMBL" id="OAJ55977.1"/>
    </source>
</evidence>
<name>A0A1A9N483_9BURK</name>
<protein>
    <submittedName>
        <fullName evidence="1">Uncharacterized protein</fullName>
    </submittedName>
</protein>
<dbReference type="AlphaFoldDB" id="A0A1A9N483"/>
<accession>A0A1A9N483</accession>
<dbReference type="NCBIfam" id="NF041728">
    <property type="entry name" value="BPSL0761_fam"/>
    <property type="match status" value="1"/>
</dbReference>
<evidence type="ECO:0000313" key="4">
    <source>
        <dbReference type="Proteomes" id="UP000078116"/>
    </source>
</evidence>
<dbReference type="OrthoDB" id="5956333at2"/>
<dbReference type="Proteomes" id="UP000078116">
    <property type="component" value="Unassembled WGS sequence"/>
</dbReference>
<dbReference type="InterPro" id="IPR049723">
    <property type="entry name" value="BPSL0761-like"/>
</dbReference>
<evidence type="ECO:0000313" key="3">
    <source>
        <dbReference type="Proteomes" id="UP000077961"/>
    </source>
</evidence>
<gene>
    <name evidence="2" type="ORF">A6V36_30445</name>
    <name evidence="1" type="ORF">A6V37_32175</name>
</gene>
<dbReference type="RefSeq" id="WP_064268267.1">
    <property type="nucleotide sequence ID" value="NZ_LXKA01000337.1"/>
</dbReference>
<dbReference type="EMBL" id="LXKA01000337">
    <property type="protein sequence ID" value="OAJ55977.1"/>
    <property type="molecule type" value="Genomic_DNA"/>
</dbReference>
<dbReference type="Proteomes" id="UP000077961">
    <property type="component" value="Unassembled WGS sequence"/>
</dbReference>